<keyword evidence="2" id="KW-0203">Cytokinin biosynthesis</keyword>
<dbReference type="GO" id="GO:0009691">
    <property type="term" value="P:cytokinin biosynthetic process"/>
    <property type="evidence" value="ECO:0007669"/>
    <property type="project" value="UniProtKB-UniRule"/>
</dbReference>
<dbReference type="InterPro" id="IPR031100">
    <property type="entry name" value="LOG_fam"/>
</dbReference>
<proteinExistence type="inferred from homology"/>
<dbReference type="NCBIfam" id="TIGR00730">
    <property type="entry name" value="Rossman fold protein, TIGR00730 family"/>
    <property type="match status" value="1"/>
</dbReference>
<dbReference type="Gene3D" id="3.40.50.450">
    <property type="match status" value="1"/>
</dbReference>
<dbReference type="GO" id="GO:0016799">
    <property type="term" value="F:hydrolase activity, hydrolyzing N-glycosyl compounds"/>
    <property type="evidence" value="ECO:0007669"/>
    <property type="project" value="TreeGrafter"/>
</dbReference>
<dbReference type="PANTHER" id="PTHR31223:SF70">
    <property type="entry name" value="LOG FAMILY PROTEIN YJL055W"/>
    <property type="match status" value="1"/>
</dbReference>
<keyword evidence="2" id="KW-0378">Hydrolase</keyword>
<dbReference type="InterPro" id="IPR005269">
    <property type="entry name" value="LOG"/>
</dbReference>
<dbReference type="Pfam" id="PF03641">
    <property type="entry name" value="Lysine_decarbox"/>
    <property type="match status" value="1"/>
</dbReference>
<organism evidence="3 4">
    <name type="scientific">Thermocoleostomius sinensis A174</name>
    <dbReference type="NCBI Taxonomy" id="2016057"/>
    <lineage>
        <taxon>Bacteria</taxon>
        <taxon>Bacillati</taxon>
        <taxon>Cyanobacteriota</taxon>
        <taxon>Cyanophyceae</taxon>
        <taxon>Oculatellales</taxon>
        <taxon>Oculatellaceae</taxon>
        <taxon>Thermocoleostomius</taxon>
    </lineage>
</organism>
<gene>
    <name evidence="3" type="ORF">OXH18_07995</name>
</gene>
<protein>
    <recommendedName>
        <fullName evidence="2">Cytokinin riboside 5'-monophosphate phosphoribohydrolase</fullName>
        <ecNumber evidence="2">3.2.2.n1</ecNumber>
    </recommendedName>
</protein>
<dbReference type="GO" id="GO:0005829">
    <property type="term" value="C:cytosol"/>
    <property type="evidence" value="ECO:0007669"/>
    <property type="project" value="TreeGrafter"/>
</dbReference>
<dbReference type="RefSeq" id="WP_268611984.1">
    <property type="nucleotide sequence ID" value="NZ_CP113797.1"/>
</dbReference>
<name>A0A9E8ZIJ1_9CYAN</name>
<dbReference type="SUPFAM" id="SSF102405">
    <property type="entry name" value="MCP/YpsA-like"/>
    <property type="match status" value="1"/>
</dbReference>
<dbReference type="AlphaFoldDB" id="A0A9E8ZIJ1"/>
<accession>A0A9E8ZIJ1</accession>
<dbReference type="Proteomes" id="UP001163152">
    <property type="component" value="Chromosome"/>
</dbReference>
<dbReference type="PANTHER" id="PTHR31223">
    <property type="entry name" value="LOG FAMILY PROTEIN YJL055W"/>
    <property type="match status" value="1"/>
</dbReference>
<reference evidence="3" key="1">
    <citation type="submission" date="2022-12" db="EMBL/GenBank/DDBJ databases">
        <title>Polyphasic identification of a Novel Hot-Spring Cyanobacterium Ocullathermofonsia sinensis gen nov. sp. nov. and Genomic Insights on its Adaptations to the Thermal Habitat.</title>
        <authorList>
            <person name="Daroch M."/>
            <person name="Tang J."/>
            <person name="Jiang Y."/>
        </authorList>
    </citation>
    <scope>NUCLEOTIDE SEQUENCE</scope>
    <source>
        <strain evidence="3">PKUAC-SCTA174</strain>
    </source>
</reference>
<dbReference type="EC" id="3.2.2.n1" evidence="2"/>
<evidence type="ECO:0000313" key="4">
    <source>
        <dbReference type="Proteomes" id="UP001163152"/>
    </source>
</evidence>
<evidence type="ECO:0000256" key="1">
    <source>
        <dbReference type="ARBA" id="ARBA00006763"/>
    </source>
</evidence>
<keyword evidence="4" id="KW-1185">Reference proteome</keyword>
<evidence type="ECO:0000313" key="3">
    <source>
        <dbReference type="EMBL" id="WAL61913.1"/>
    </source>
</evidence>
<comment type="similarity">
    <text evidence="1 2">Belongs to the LOG family.</text>
</comment>
<sequence>MQRICVFCGSNVGARSIYQQSAQTLAQVLVQRQIELVYGGGRVGLMGIIADAVLAAGGKAIGVIPKALADKEVAHAGLSQLHLVSSMHERKALMADLADGFIAMPGGYGTFEEFCEVLTWTQLGIHQKPCGLLNVAGFYDLLLSMLDHATAEQFIRPMHRSLVLDAADPSELLDELAAFQPLTLDKWALDKLDVRDR</sequence>
<evidence type="ECO:0000256" key="2">
    <source>
        <dbReference type="RuleBase" id="RU363015"/>
    </source>
</evidence>
<dbReference type="KEGG" id="tsin:OXH18_07995"/>
<dbReference type="EMBL" id="CP113797">
    <property type="protein sequence ID" value="WAL61913.1"/>
    <property type="molecule type" value="Genomic_DNA"/>
</dbReference>